<feature type="compositionally biased region" description="Low complexity" evidence="8">
    <location>
        <begin position="289"/>
        <end position="304"/>
    </location>
</feature>
<evidence type="ECO:0000259" key="9">
    <source>
        <dbReference type="PROSITE" id="PS50157"/>
    </source>
</evidence>
<dbReference type="Proteomes" id="UP001498476">
    <property type="component" value="Unassembled WGS sequence"/>
</dbReference>
<protein>
    <recommendedName>
        <fullName evidence="9">C2H2-type domain-containing protein</fullName>
    </recommendedName>
</protein>
<evidence type="ECO:0000256" key="7">
    <source>
        <dbReference type="PROSITE-ProRule" id="PRU00042"/>
    </source>
</evidence>
<keyword evidence="2" id="KW-0479">Metal-binding</keyword>
<comment type="subcellular location">
    <subcellularLocation>
        <location evidence="1">Nucleus</location>
    </subcellularLocation>
</comment>
<comment type="caution">
    <text evidence="10">The sequence shown here is derived from an EMBL/GenBank/DDBJ whole genome shotgun (WGS) entry which is preliminary data.</text>
</comment>
<keyword evidence="5" id="KW-0862">Zinc</keyword>
<keyword evidence="11" id="KW-1185">Reference proteome</keyword>
<proteinExistence type="predicted"/>
<evidence type="ECO:0000256" key="1">
    <source>
        <dbReference type="ARBA" id="ARBA00004123"/>
    </source>
</evidence>
<feature type="region of interest" description="Disordered" evidence="8">
    <location>
        <begin position="136"/>
        <end position="232"/>
    </location>
</feature>
<dbReference type="InterPro" id="IPR013087">
    <property type="entry name" value="Znf_C2H2_type"/>
</dbReference>
<accession>A0ABR1HPL2</accession>
<evidence type="ECO:0000313" key="11">
    <source>
        <dbReference type="Proteomes" id="UP001498476"/>
    </source>
</evidence>
<organism evidence="10 11">
    <name type="scientific">Neonectria punicea</name>
    <dbReference type="NCBI Taxonomy" id="979145"/>
    <lineage>
        <taxon>Eukaryota</taxon>
        <taxon>Fungi</taxon>
        <taxon>Dikarya</taxon>
        <taxon>Ascomycota</taxon>
        <taxon>Pezizomycotina</taxon>
        <taxon>Sordariomycetes</taxon>
        <taxon>Hypocreomycetidae</taxon>
        <taxon>Hypocreales</taxon>
        <taxon>Nectriaceae</taxon>
        <taxon>Neonectria</taxon>
    </lineage>
</organism>
<sequence>MLDPTRLPSRFFMTDTSSSSSSVTTIPGRRPSNTSVDSMESPYGPAHSASSSNSPMRPFTTNMAPEPRVKLTPITGKISKAKKGVPVHNCDQCVKTFTRAEHLRRHQLSHAPPDLCCRVPNCGRTFYRKDLLERHMQRHEQEDSPSKETKQSPRRRSSKSSNHSYDNLPRESGLQMPPAFVSHRSNPGSELADPSSMASNMSPGMAPGPWQSMATTPGANQNHTSSPPIMDTSEDYMSTSKDYVLLPGMSNMDTTTESMVSTFAQQQPRGVPELSMLYIPPPGPTWQDSTMPSSASESTYSTPSDNTRRHRLPVRTSSGDWNAHLAPYQAAANGTGSPGLDNGGYQIPFTYSASPPMYQMYDNSMGVPLPGYPEENAFFSSDQIPVTTVRSLSPQMAVAQSSETLVTIPSAPTPDHLLHAAMCGRQPEGLGILAPRDMMPVPLTRAARDTIPAYLNVYWDKVHPLYPVVHKPSFENVTDEAAEHVDVLQCAMAAVATQFLSNKDDRMKGAELHNYAWHKSKVFTQSDEWPLPVKQTVLLCEYYARFRGRRKESYKPSPRFGSLYHRVFNNQNAFVPIPTEQDAMEEWGLWIDMETRRRLLAACFLLDVHTACYHQQRRASIPGLNYSFPDKLPIPLPSSTAQLWEAANPQDWSMLRKRRNPMTLGDINLAGLTSAYTAALPSFDAAILLAAYALSLPDRHTTQLDLVEDASSVRIENDPLIRLFPNSAIANTYLALRYTPLHYLLSVSGDSWVFNKKVIEASNFSEHKTRLNQWRMSGSAAMATYFAARALKAFLGLGSAPEVSGDGTTQAQRRQGAFWKDISDYWGVYVCALICWAFGHTGQKRQVAETPSQEAAIQWIMTVADMDPAQVKTMSGRRAAHEVVSLARAELAIDCLGGRNILFADAVEVLKKLEKGDNWNWV</sequence>
<name>A0ABR1HPL2_9HYPO</name>
<dbReference type="PROSITE" id="PS00028">
    <property type="entry name" value="ZINC_FINGER_C2H2_1"/>
    <property type="match status" value="2"/>
</dbReference>
<dbReference type="Gene3D" id="3.30.160.60">
    <property type="entry name" value="Classic Zinc Finger"/>
    <property type="match status" value="1"/>
</dbReference>
<evidence type="ECO:0000256" key="3">
    <source>
        <dbReference type="ARBA" id="ARBA00022737"/>
    </source>
</evidence>
<dbReference type="PANTHER" id="PTHR40626:SF30">
    <property type="entry name" value="FINGER DOMAIN PROTEIN, PUTATIVE (AFU_ORTHOLOGUE AFUA_4G13600)-RELATED"/>
    <property type="match status" value="1"/>
</dbReference>
<evidence type="ECO:0000256" key="5">
    <source>
        <dbReference type="ARBA" id="ARBA00022833"/>
    </source>
</evidence>
<dbReference type="EMBL" id="JAZAVJ010000011">
    <property type="protein sequence ID" value="KAK7423114.1"/>
    <property type="molecule type" value="Genomic_DNA"/>
</dbReference>
<dbReference type="SMART" id="SM00355">
    <property type="entry name" value="ZnF_C2H2"/>
    <property type="match status" value="2"/>
</dbReference>
<dbReference type="InterPro" id="IPR051059">
    <property type="entry name" value="VerF-like"/>
</dbReference>
<feature type="compositionally biased region" description="Polar residues" evidence="8">
    <location>
        <begin position="48"/>
        <end position="63"/>
    </location>
</feature>
<feature type="domain" description="C2H2-type" evidence="9">
    <location>
        <begin position="115"/>
        <end position="144"/>
    </location>
</feature>
<evidence type="ECO:0000313" key="10">
    <source>
        <dbReference type="EMBL" id="KAK7423114.1"/>
    </source>
</evidence>
<evidence type="ECO:0000256" key="6">
    <source>
        <dbReference type="ARBA" id="ARBA00023242"/>
    </source>
</evidence>
<dbReference type="InterPro" id="IPR007219">
    <property type="entry name" value="XnlR_reg_dom"/>
</dbReference>
<feature type="compositionally biased region" description="Basic and acidic residues" evidence="8">
    <location>
        <begin position="136"/>
        <end position="151"/>
    </location>
</feature>
<evidence type="ECO:0000256" key="4">
    <source>
        <dbReference type="ARBA" id="ARBA00022771"/>
    </source>
</evidence>
<feature type="compositionally biased region" description="Polar residues" evidence="8">
    <location>
        <begin position="212"/>
        <end position="227"/>
    </location>
</feature>
<dbReference type="PANTHER" id="PTHR40626">
    <property type="entry name" value="MIP31509P"/>
    <property type="match status" value="1"/>
</dbReference>
<dbReference type="SUPFAM" id="SSF57667">
    <property type="entry name" value="beta-beta-alpha zinc fingers"/>
    <property type="match status" value="1"/>
</dbReference>
<dbReference type="Pfam" id="PF04082">
    <property type="entry name" value="Fungal_trans"/>
    <property type="match status" value="1"/>
</dbReference>
<evidence type="ECO:0000256" key="8">
    <source>
        <dbReference type="SAM" id="MobiDB-lite"/>
    </source>
</evidence>
<reference evidence="10 11" key="1">
    <citation type="journal article" date="2025" name="Microbiol. Resour. Announc.">
        <title>Draft genome sequences for Neonectria magnoliae and Neonectria punicea, canker pathogens of Liriodendron tulipifera and Acer saccharum in West Virginia.</title>
        <authorList>
            <person name="Petronek H.M."/>
            <person name="Kasson M.T."/>
            <person name="Metheny A.M."/>
            <person name="Stauder C.M."/>
            <person name="Lovett B."/>
            <person name="Lynch S.C."/>
            <person name="Garnas J.R."/>
            <person name="Kasson L.R."/>
            <person name="Stajich J.E."/>
        </authorList>
    </citation>
    <scope>NUCLEOTIDE SEQUENCE [LARGE SCALE GENOMIC DNA]</scope>
    <source>
        <strain evidence="10 11">NRRL 64653</strain>
    </source>
</reference>
<keyword evidence="4 7" id="KW-0863">Zinc-finger</keyword>
<feature type="region of interest" description="Disordered" evidence="8">
    <location>
        <begin position="285"/>
        <end position="311"/>
    </location>
</feature>
<evidence type="ECO:0000256" key="2">
    <source>
        <dbReference type="ARBA" id="ARBA00022723"/>
    </source>
</evidence>
<dbReference type="InterPro" id="IPR036236">
    <property type="entry name" value="Znf_C2H2_sf"/>
</dbReference>
<dbReference type="PROSITE" id="PS50157">
    <property type="entry name" value="ZINC_FINGER_C2H2_2"/>
    <property type="match status" value="2"/>
</dbReference>
<dbReference type="CDD" id="cd12148">
    <property type="entry name" value="fungal_TF_MHR"/>
    <property type="match status" value="1"/>
</dbReference>
<feature type="region of interest" description="Disordered" evidence="8">
    <location>
        <begin position="1"/>
        <end position="66"/>
    </location>
</feature>
<keyword evidence="6" id="KW-0539">Nucleus</keyword>
<feature type="domain" description="C2H2-type" evidence="9">
    <location>
        <begin position="88"/>
        <end position="115"/>
    </location>
</feature>
<dbReference type="Pfam" id="PF00096">
    <property type="entry name" value="zf-C2H2"/>
    <property type="match status" value="2"/>
</dbReference>
<gene>
    <name evidence="10" type="ORF">QQX98_001190</name>
</gene>
<keyword evidence="3" id="KW-0677">Repeat</keyword>